<name>A0A100HNB4_9DEIO</name>
<organism evidence="2 3">
    <name type="scientific">Deinococcus grandis</name>
    <dbReference type="NCBI Taxonomy" id="57498"/>
    <lineage>
        <taxon>Bacteria</taxon>
        <taxon>Thermotogati</taxon>
        <taxon>Deinococcota</taxon>
        <taxon>Deinococci</taxon>
        <taxon>Deinococcales</taxon>
        <taxon>Deinococcaceae</taxon>
        <taxon>Deinococcus</taxon>
    </lineage>
</organism>
<accession>A0A100HNB4</accession>
<proteinExistence type="predicted"/>
<keyword evidence="3" id="KW-1185">Reference proteome</keyword>
<feature type="compositionally biased region" description="Basic residues" evidence="1">
    <location>
        <begin position="126"/>
        <end position="135"/>
    </location>
</feature>
<protein>
    <submittedName>
        <fullName evidence="2">4-alpha-glucanotransferase</fullName>
    </submittedName>
</protein>
<keyword evidence="2" id="KW-0808">Transferase</keyword>
<dbReference type="AlphaFoldDB" id="A0A100HNB4"/>
<dbReference type="EMBL" id="BCMS01000006">
    <property type="protein sequence ID" value="GAQ23876.1"/>
    <property type="molecule type" value="Genomic_DNA"/>
</dbReference>
<evidence type="ECO:0000313" key="2">
    <source>
        <dbReference type="EMBL" id="GAQ23876.1"/>
    </source>
</evidence>
<dbReference type="GO" id="GO:0016740">
    <property type="term" value="F:transferase activity"/>
    <property type="evidence" value="ECO:0007669"/>
    <property type="project" value="UniProtKB-KW"/>
</dbReference>
<gene>
    <name evidence="2" type="ORF">DEIGR_400009</name>
</gene>
<feature type="region of interest" description="Disordered" evidence="1">
    <location>
        <begin position="115"/>
        <end position="135"/>
    </location>
</feature>
<evidence type="ECO:0000313" key="3">
    <source>
        <dbReference type="Proteomes" id="UP000056209"/>
    </source>
</evidence>
<comment type="caution">
    <text evidence="2">The sequence shown here is derived from an EMBL/GenBank/DDBJ whole genome shotgun (WGS) entry which is preliminary data.</text>
</comment>
<dbReference type="RefSeq" id="WP_058980001.1">
    <property type="nucleotide sequence ID" value="NZ_BCMS01000006.1"/>
</dbReference>
<sequence length="135" mass="14823">MNDPQANEFWQAVDEGHRRLGRGPDDPALLVMTPATHAHLTQLAAARSINLDRIEVETDPAAPADGVMIVTHRQMKAYRAARSRGAAPALACYEGAFRQAVPNAPDHDWTLVGTPTEPTEPSAIRPSRRRFPIPR</sequence>
<evidence type="ECO:0000256" key="1">
    <source>
        <dbReference type="SAM" id="MobiDB-lite"/>
    </source>
</evidence>
<dbReference type="Proteomes" id="UP000056209">
    <property type="component" value="Unassembled WGS sequence"/>
</dbReference>
<reference evidence="3" key="1">
    <citation type="submission" date="2015-11" db="EMBL/GenBank/DDBJ databases">
        <title>Draft Genome Sequence of the Radioresistant Bacterium Deinococcus grandis, Isolated from Freshwater Fish in Japan.</title>
        <authorList>
            <person name="Satoh K."/>
            <person name="Onodera T."/>
            <person name="Omoso K."/>
            <person name="Takeda-Yano K."/>
            <person name="Katayama T."/>
            <person name="Oono Y."/>
            <person name="Narumi I."/>
        </authorList>
    </citation>
    <scope>NUCLEOTIDE SEQUENCE [LARGE SCALE GENOMIC DNA]</scope>
    <source>
        <strain evidence="3">ATCC 43672</strain>
    </source>
</reference>